<dbReference type="PROSITE" id="PS51831">
    <property type="entry name" value="HD"/>
    <property type="match status" value="1"/>
</dbReference>
<dbReference type="AlphaFoldDB" id="A0A2T6AEA3"/>
<comment type="caution">
    <text evidence="2">The sequence shown here is derived from an EMBL/GenBank/DDBJ whole genome shotgun (WGS) entry which is preliminary data.</text>
</comment>
<dbReference type="InterPro" id="IPR006674">
    <property type="entry name" value="HD_domain"/>
</dbReference>
<dbReference type="CDD" id="cd00077">
    <property type="entry name" value="HDc"/>
    <property type="match status" value="1"/>
</dbReference>
<name>A0A2T6AEA3_9FLAO</name>
<dbReference type="Pfam" id="PF01966">
    <property type="entry name" value="HD"/>
    <property type="match status" value="1"/>
</dbReference>
<evidence type="ECO:0000259" key="1">
    <source>
        <dbReference type="PROSITE" id="PS51831"/>
    </source>
</evidence>
<dbReference type="Proteomes" id="UP000244174">
    <property type="component" value="Unassembled WGS sequence"/>
</dbReference>
<evidence type="ECO:0000313" key="2">
    <source>
        <dbReference type="EMBL" id="PTX42148.1"/>
    </source>
</evidence>
<keyword evidence="3" id="KW-1185">Reference proteome</keyword>
<reference evidence="2 3" key="1">
    <citation type="submission" date="2018-04" db="EMBL/GenBank/DDBJ databases">
        <title>Genomic Encyclopedia of Archaeal and Bacterial Type Strains, Phase II (KMG-II): from individual species to whole genera.</title>
        <authorList>
            <person name="Goeker M."/>
        </authorList>
    </citation>
    <scope>NUCLEOTIDE SEQUENCE [LARGE SCALE GENOMIC DNA]</scope>
    <source>
        <strain evidence="2 3">DSM 23082</strain>
    </source>
</reference>
<feature type="domain" description="HD" evidence="1">
    <location>
        <begin position="33"/>
        <end position="134"/>
    </location>
</feature>
<dbReference type="SMART" id="SM00471">
    <property type="entry name" value="HDc"/>
    <property type="match status" value="1"/>
</dbReference>
<accession>A0A2T6AEA3</accession>
<sequence length="201" mass="23914">MRRSDLNMEKTQIFENLFTRLEQGLPYYLYYHSLDHTKRVIERSVFLARDEGLSEEEIELIKVAALYHDAGFLIGRKDHETKSCKLASKELPEFNYSEEEIETICGMINATRIPQETHNIYDKIVADADLFYLGTDEYDIYSNQLYKELKHIRPEIDEKEWFKIQLDFLYSHTFHTHYGINVLDPVKQKNIKKLINSQLQK</sequence>
<evidence type="ECO:0000313" key="3">
    <source>
        <dbReference type="Proteomes" id="UP000244174"/>
    </source>
</evidence>
<gene>
    <name evidence="2" type="ORF">C8P64_2565</name>
</gene>
<proteinExistence type="predicted"/>
<dbReference type="EMBL" id="QBKQ01000003">
    <property type="protein sequence ID" value="PTX42148.1"/>
    <property type="molecule type" value="Genomic_DNA"/>
</dbReference>
<dbReference type="SUPFAM" id="SSF109604">
    <property type="entry name" value="HD-domain/PDEase-like"/>
    <property type="match status" value="1"/>
</dbReference>
<protein>
    <submittedName>
        <fullName evidence="2">HD domain-containing protein</fullName>
    </submittedName>
</protein>
<organism evidence="2 3">
    <name type="scientific">Christiangramia gaetbulicola</name>
    <dbReference type="NCBI Taxonomy" id="703340"/>
    <lineage>
        <taxon>Bacteria</taxon>
        <taxon>Pseudomonadati</taxon>
        <taxon>Bacteroidota</taxon>
        <taxon>Flavobacteriia</taxon>
        <taxon>Flavobacteriales</taxon>
        <taxon>Flavobacteriaceae</taxon>
        <taxon>Christiangramia</taxon>
    </lineage>
</organism>
<dbReference type="InterPro" id="IPR003607">
    <property type="entry name" value="HD/PDEase_dom"/>
</dbReference>
<dbReference type="Gene3D" id="1.10.3210.10">
    <property type="entry name" value="Hypothetical protein af1432"/>
    <property type="match status" value="1"/>
</dbReference>